<evidence type="ECO:0000259" key="1">
    <source>
        <dbReference type="Pfam" id="PF13173"/>
    </source>
</evidence>
<name>B1L4J7_KORCO</name>
<protein>
    <submittedName>
        <fullName evidence="2">ATPase</fullName>
    </submittedName>
</protein>
<feature type="domain" description="AAA" evidence="1">
    <location>
        <begin position="23"/>
        <end position="117"/>
    </location>
</feature>
<accession>B1L4J7</accession>
<dbReference type="HOGENOM" id="CLU_671970_0_0_2"/>
<dbReference type="EnsemblBacteria" id="ACB07376">
    <property type="protein sequence ID" value="ACB07376"/>
    <property type="gene ID" value="Kcr_0623"/>
</dbReference>
<organism evidence="2 3">
    <name type="scientific">Korarchaeum cryptofilum (strain OPF8)</name>
    <dbReference type="NCBI Taxonomy" id="374847"/>
    <lineage>
        <taxon>Archaea</taxon>
        <taxon>Thermoproteota</taxon>
        <taxon>Candidatus Korarchaeia</taxon>
        <taxon>Candidatus Korarchaeales</taxon>
        <taxon>Candidatus Korarchaeaceae</taxon>
        <taxon>Candidatus Korarchaeum</taxon>
    </lineage>
</organism>
<dbReference type="PhylomeDB" id="B1L4J7"/>
<dbReference type="STRING" id="374847.Kcr_0623"/>
<evidence type="ECO:0000313" key="2">
    <source>
        <dbReference type="EMBL" id="ACB07376.1"/>
    </source>
</evidence>
<proteinExistence type="predicted"/>
<dbReference type="AlphaFoldDB" id="B1L4J7"/>
<dbReference type="Proteomes" id="UP000001686">
    <property type="component" value="Chromosome"/>
</dbReference>
<dbReference type="OrthoDB" id="132045at2157"/>
<gene>
    <name evidence="2" type="ordered locus">Kcr_0623</name>
</gene>
<evidence type="ECO:0000313" key="3">
    <source>
        <dbReference type="Proteomes" id="UP000001686"/>
    </source>
</evidence>
<dbReference type="PANTHER" id="PTHR34704:SF1">
    <property type="entry name" value="ATPASE"/>
    <property type="match status" value="1"/>
</dbReference>
<reference evidence="2 3" key="1">
    <citation type="journal article" date="2008" name="Proc. Natl. Acad. Sci. U.S.A.">
        <title>A korarchaeal genome reveals new insights into the evolution of the Archaea.</title>
        <authorList>
            <person name="Elkins J.G."/>
            <person name="Podar M."/>
            <person name="Graham D.E."/>
            <person name="Makarova K.S."/>
            <person name="Wolf Y."/>
            <person name="Randau L."/>
            <person name="Hedlund B.P."/>
            <person name="Brochier-Armanet C."/>
            <person name="Kunin V."/>
            <person name="Anderson I."/>
            <person name="Lapidus A."/>
            <person name="Goltsman E."/>
            <person name="Barry K."/>
            <person name="Koonin E.V."/>
            <person name="Hugenholtz P."/>
            <person name="Kyrpides N."/>
            <person name="Wanner G."/>
            <person name="Richardson P."/>
            <person name="Keller M."/>
            <person name="Stetter K.O."/>
        </authorList>
    </citation>
    <scope>NUCLEOTIDE SEQUENCE [LARGE SCALE GENOMIC DNA]</scope>
    <source>
        <strain evidence="3">OPF8</strain>
    </source>
</reference>
<dbReference type="SUPFAM" id="SSF52540">
    <property type="entry name" value="P-loop containing nucleoside triphosphate hydrolases"/>
    <property type="match status" value="1"/>
</dbReference>
<dbReference type="InParanoid" id="B1L4J7"/>
<dbReference type="InterPro" id="IPR041682">
    <property type="entry name" value="AAA_14"/>
</dbReference>
<dbReference type="KEGG" id="kcr:Kcr_0623"/>
<dbReference type="InterPro" id="IPR027417">
    <property type="entry name" value="P-loop_NTPase"/>
</dbReference>
<dbReference type="EMBL" id="CP000968">
    <property type="protein sequence ID" value="ACB07376.1"/>
    <property type="molecule type" value="Genomic_DNA"/>
</dbReference>
<dbReference type="Pfam" id="PF13173">
    <property type="entry name" value="AAA_14"/>
    <property type="match status" value="1"/>
</dbReference>
<sequence length="423" mass="49419">MIILIVVSIIRFSDLERFRNTGRWTLVYGRRKVGKSYFIRSMGYDRYYFIGRSGTIFEDDSTLSYEAFKREAIQCLERDETVVIDEIQRLPGEFLDLLHKTGVRGRLIAISSTLWLTKELMGKSSPVLGLFSDFKMGLIDERDILKNLRGRVGDKKKLVEYSIFLREPWLIPIWEKAENFFRALPSTAKLTVPSLIGEIFTEEERTYSRIYDGILKAVAHGKQVSTEIASQLYSLRLIPAQDPSLVHPYLKILEGIGILERVKLHGRNKYYYRHSSPVIDYYYYLDAKYGISEREIQEDQAEKVLNERMPHYAEQFFSNLLSKEMGLWCEKIVERDYEVDAALTDFKRLVAVVEVKWKESFSGGEIRSLEEKLSRFPCRRILFVPRREDLPKEPEKVEVWDLDSVLNERTASSNDKHLGFSQI</sequence>
<dbReference type="eggNOG" id="arCOG03166">
    <property type="taxonomic scope" value="Archaea"/>
</dbReference>
<keyword evidence="3" id="KW-1185">Reference proteome</keyword>
<dbReference type="PANTHER" id="PTHR34704">
    <property type="entry name" value="ATPASE"/>
    <property type="match status" value="1"/>
</dbReference>